<dbReference type="EMBL" id="JACGCM010002266">
    <property type="protein sequence ID" value="KAF6142290.1"/>
    <property type="molecule type" value="Genomic_DNA"/>
</dbReference>
<protein>
    <recommendedName>
        <fullName evidence="7">Pentatricopeptide repeat-containing protein</fullName>
    </recommendedName>
</protein>
<keyword evidence="4" id="KW-0812">Transmembrane</keyword>
<keyword evidence="1" id="KW-0677">Repeat</keyword>
<dbReference type="AlphaFoldDB" id="A0A7J7LIF1"/>
<dbReference type="NCBIfam" id="TIGR00756">
    <property type="entry name" value="PPR"/>
    <property type="match status" value="1"/>
</dbReference>
<dbReference type="InterPro" id="IPR002885">
    <property type="entry name" value="PPR_rpt"/>
</dbReference>
<dbReference type="GO" id="GO:0003723">
    <property type="term" value="F:RNA binding"/>
    <property type="evidence" value="ECO:0007669"/>
    <property type="project" value="InterPro"/>
</dbReference>
<evidence type="ECO:0008006" key="7">
    <source>
        <dbReference type="Google" id="ProtNLM"/>
    </source>
</evidence>
<dbReference type="OrthoDB" id="9990610at2759"/>
<gene>
    <name evidence="5" type="ORF">GIB67_039997</name>
</gene>
<dbReference type="PANTHER" id="PTHR47926">
    <property type="entry name" value="PENTATRICOPEPTIDE REPEAT-CONTAINING PROTEIN"/>
    <property type="match status" value="1"/>
</dbReference>
<dbReference type="Pfam" id="PF01535">
    <property type="entry name" value="PPR"/>
    <property type="match status" value="1"/>
</dbReference>
<keyword evidence="4" id="KW-1133">Transmembrane helix</keyword>
<dbReference type="InterPro" id="IPR046960">
    <property type="entry name" value="PPR_At4g14850-like_plant"/>
</dbReference>
<evidence type="ECO:0000256" key="2">
    <source>
        <dbReference type="PROSITE-ProRule" id="PRU00708"/>
    </source>
</evidence>
<dbReference type="Proteomes" id="UP000541444">
    <property type="component" value="Unassembled WGS sequence"/>
</dbReference>
<accession>A0A7J7LIF1</accession>
<evidence type="ECO:0000313" key="6">
    <source>
        <dbReference type="Proteomes" id="UP000541444"/>
    </source>
</evidence>
<comment type="caution">
    <text evidence="5">The sequence shown here is derived from an EMBL/GenBank/DDBJ whole genome shotgun (WGS) entry which is preliminary data.</text>
</comment>
<organism evidence="5 6">
    <name type="scientific">Kingdonia uniflora</name>
    <dbReference type="NCBI Taxonomy" id="39325"/>
    <lineage>
        <taxon>Eukaryota</taxon>
        <taxon>Viridiplantae</taxon>
        <taxon>Streptophyta</taxon>
        <taxon>Embryophyta</taxon>
        <taxon>Tracheophyta</taxon>
        <taxon>Spermatophyta</taxon>
        <taxon>Magnoliopsida</taxon>
        <taxon>Ranunculales</taxon>
        <taxon>Circaeasteraceae</taxon>
        <taxon>Kingdonia</taxon>
    </lineage>
</organism>
<feature type="repeat" description="PPR" evidence="2">
    <location>
        <begin position="1"/>
        <end position="34"/>
    </location>
</feature>
<keyword evidence="4" id="KW-0472">Membrane</keyword>
<dbReference type="PROSITE" id="PS51375">
    <property type="entry name" value="PPR"/>
    <property type="match status" value="1"/>
</dbReference>
<feature type="transmembrane region" description="Helical" evidence="4">
    <location>
        <begin position="134"/>
        <end position="154"/>
    </location>
</feature>
<feature type="region of interest" description="Disordered" evidence="3">
    <location>
        <begin position="163"/>
        <end position="200"/>
    </location>
</feature>
<evidence type="ECO:0000256" key="1">
    <source>
        <dbReference type="ARBA" id="ARBA00022737"/>
    </source>
</evidence>
<sequence>MVTWTAMITGYSQNDRPEDALALFPRLKPNHFTFSSVFKASVTVGKGKDMQEAIHMFWRMQREDFKPTHYTYASVYSACASIGALEQGKWVHAHMIKSRGIGNTLLDMYAKAGSIEDASLKRTNPKKMASSFNIGYILVPFFTFVLLVLIFACISRKNNHGGGGGHGGGGHDGGGHDGGGGGGEGDDAESGGGGWDGGGGGGGCDGGGGGGMGGGGGGGDGGGGGMGGGGGGGF</sequence>
<keyword evidence="6" id="KW-1185">Reference proteome</keyword>
<evidence type="ECO:0000313" key="5">
    <source>
        <dbReference type="EMBL" id="KAF6142290.1"/>
    </source>
</evidence>
<proteinExistence type="predicted"/>
<dbReference type="Gene3D" id="1.25.40.10">
    <property type="entry name" value="Tetratricopeptide repeat domain"/>
    <property type="match status" value="1"/>
</dbReference>
<feature type="compositionally biased region" description="Gly residues" evidence="3">
    <location>
        <begin position="190"/>
        <end position="200"/>
    </location>
</feature>
<dbReference type="PANTHER" id="PTHR47926:SF502">
    <property type="entry name" value="SELENIUM BINDING PROTEIN"/>
    <property type="match status" value="1"/>
</dbReference>
<dbReference type="InterPro" id="IPR011990">
    <property type="entry name" value="TPR-like_helical_dom_sf"/>
</dbReference>
<dbReference type="GO" id="GO:0009451">
    <property type="term" value="P:RNA modification"/>
    <property type="evidence" value="ECO:0007669"/>
    <property type="project" value="InterPro"/>
</dbReference>
<evidence type="ECO:0000256" key="4">
    <source>
        <dbReference type="SAM" id="Phobius"/>
    </source>
</evidence>
<evidence type="ECO:0000256" key="3">
    <source>
        <dbReference type="SAM" id="MobiDB-lite"/>
    </source>
</evidence>
<feature type="compositionally biased region" description="Gly residues" evidence="3">
    <location>
        <begin position="163"/>
        <end position="183"/>
    </location>
</feature>
<reference evidence="5 6" key="1">
    <citation type="journal article" date="2020" name="IScience">
        <title>Genome Sequencing of the Endangered Kingdonia uniflora (Circaeasteraceae, Ranunculales) Reveals Potential Mechanisms of Evolutionary Specialization.</title>
        <authorList>
            <person name="Sun Y."/>
            <person name="Deng T."/>
            <person name="Zhang A."/>
            <person name="Moore M.J."/>
            <person name="Landis J.B."/>
            <person name="Lin N."/>
            <person name="Zhang H."/>
            <person name="Zhang X."/>
            <person name="Huang J."/>
            <person name="Zhang X."/>
            <person name="Sun H."/>
            <person name="Wang H."/>
        </authorList>
    </citation>
    <scope>NUCLEOTIDE SEQUENCE [LARGE SCALE GENOMIC DNA]</scope>
    <source>
        <strain evidence="5">TB1705</strain>
        <tissue evidence="5">Leaf</tissue>
    </source>
</reference>
<name>A0A7J7LIF1_9MAGN</name>